<dbReference type="InterPro" id="IPR006671">
    <property type="entry name" value="Cyclin_N"/>
</dbReference>
<dbReference type="EMBL" id="JACGCM010000832">
    <property type="protein sequence ID" value="KAF6165628.1"/>
    <property type="molecule type" value="Genomic_DNA"/>
</dbReference>
<dbReference type="OrthoDB" id="5590282at2759"/>
<evidence type="ECO:0000313" key="3">
    <source>
        <dbReference type="Proteomes" id="UP000541444"/>
    </source>
</evidence>
<reference evidence="2 3" key="1">
    <citation type="journal article" date="2020" name="IScience">
        <title>Genome Sequencing of the Endangered Kingdonia uniflora (Circaeasteraceae, Ranunculales) Reveals Potential Mechanisms of Evolutionary Specialization.</title>
        <authorList>
            <person name="Sun Y."/>
            <person name="Deng T."/>
            <person name="Zhang A."/>
            <person name="Moore M.J."/>
            <person name="Landis J.B."/>
            <person name="Lin N."/>
            <person name="Zhang H."/>
            <person name="Zhang X."/>
            <person name="Huang J."/>
            <person name="Zhang X."/>
            <person name="Sun H."/>
            <person name="Wang H."/>
        </authorList>
    </citation>
    <scope>NUCLEOTIDE SEQUENCE [LARGE SCALE GENOMIC DNA]</scope>
    <source>
        <strain evidence="2">TB1705</strain>
        <tissue evidence="2">Leaf</tissue>
    </source>
</reference>
<sequence>MVKREFGICLEMMIIKIEEWGVGISGTGAGDGFGKEGKLGIMQLLAVACLSLAAKMEEIEVPLSVDLQVRDASSSSKLKLYREWSF</sequence>
<dbReference type="Pfam" id="PF00134">
    <property type="entry name" value="Cyclin_N"/>
    <property type="match status" value="1"/>
</dbReference>
<organism evidence="2 3">
    <name type="scientific">Kingdonia uniflora</name>
    <dbReference type="NCBI Taxonomy" id="39325"/>
    <lineage>
        <taxon>Eukaryota</taxon>
        <taxon>Viridiplantae</taxon>
        <taxon>Streptophyta</taxon>
        <taxon>Embryophyta</taxon>
        <taxon>Tracheophyta</taxon>
        <taxon>Spermatophyta</taxon>
        <taxon>Magnoliopsida</taxon>
        <taxon>Ranunculales</taxon>
        <taxon>Circaeasteraceae</taxon>
        <taxon>Kingdonia</taxon>
    </lineage>
</organism>
<dbReference type="Proteomes" id="UP000541444">
    <property type="component" value="Unassembled WGS sequence"/>
</dbReference>
<gene>
    <name evidence="2" type="ORF">GIB67_020014</name>
</gene>
<evidence type="ECO:0000259" key="1">
    <source>
        <dbReference type="Pfam" id="PF00134"/>
    </source>
</evidence>
<feature type="domain" description="Cyclin N-terminal" evidence="1">
    <location>
        <begin position="42"/>
        <end position="70"/>
    </location>
</feature>
<accession>A0A7J7NFH7</accession>
<protein>
    <recommendedName>
        <fullName evidence="1">Cyclin N-terminal domain-containing protein</fullName>
    </recommendedName>
</protein>
<keyword evidence="3" id="KW-1185">Reference proteome</keyword>
<dbReference type="SUPFAM" id="SSF47954">
    <property type="entry name" value="Cyclin-like"/>
    <property type="match status" value="1"/>
</dbReference>
<dbReference type="InterPro" id="IPR036915">
    <property type="entry name" value="Cyclin-like_sf"/>
</dbReference>
<comment type="caution">
    <text evidence="2">The sequence shown here is derived from an EMBL/GenBank/DDBJ whole genome shotgun (WGS) entry which is preliminary data.</text>
</comment>
<proteinExistence type="predicted"/>
<name>A0A7J7NFH7_9MAGN</name>
<evidence type="ECO:0000313" key="2">
    <source>
        <dbReference type="EMBL" id="KAF6165628.1"/>
    </source>
</evidence>
<dbReference type="Gene3D" id="1.10.472.10">
    <property type="entry name" value="Cyclin-like"/>
    <property type="match status" value="1"/>
</dbReference>
<dbReference type="AlphaFoldDB" id="A0A7J7NFH7"/>